<evidence type="ECO:0000313" key="2">
    <source>
        <dbReference type="EMBL" id="QHA00146.1"/>
    </source>
</evidence>
<evidence type="ECO:0000256" key="1">
    <source>
        <dbReference type="SAM" id="Coils"/>
    </source>
</evidence>
<keyword evidence="1" id="KW-0175">Coiled coil</keyword>
<organism evidence="2 3">
    <name type="scientific">Dehalobacter restrictus</name>
    <dbReference type="NCBI Taxonomy" id="55583"/>
    <lineage>
        <taxon>Bacteria</taxon>
        <taxon>Bacillati</taxon>
        <taxon>Bacillota</taxon>
        <taxon>Clostridia</taxon>
        <taxon>Eubacteriales</taxon>
        <taxon>Desulfitobacteriaceae</taxon>
        <taxon>Dehalobacter</taxon>
    </lineage>
</organism>
<feature type="coiled-coil region" evidence="1">
    <location>
        <begin position="68"/>
        <end position="95"/>
    </location>
</feature>
<dbReference type="EMBL" id="CP046996">
    <property type="protein sequence ID" value="QHA00146.1"/>
    <property type="molecule type" value="Genomic_DNA"/>
</dbReference>
<proteinExistence type="predicted"/>
<name>A0A857DIX7_9FIRM</name>
<dbReference type="Proteomes" id="UP000430508">
    <property type="component" value="Chromosome"/>
</dbReference>
<sequence length="162" mass="18722">MENHLIDLIEQLEEVLDHGTKVPLTGKIMVDEETVLEILDGIRSVLPEEIKQANYVLAERDRYMEEARSDGQRIVDRAQKQADQLLQENEIVAQSRAYAEEIVLKAQQYSREVKLGALKYSDDLLQDIESKMGEAFQSIKASREELNAMARWDERVQTMEQE</sequence>
<reference evidence="2 3" key="1">
    <citation type="submission" date="2019-12" db="EMBL/GenBank/DDBJ databases">
        <title>Sequence classification of anaerobic respiratory reductive dehalogenases: First we see many, then we see few.</title>
        <authorList>
            <person name="Molenda O."/>
            <person name="Puentes Jacome L.A."/>
            <person name="Cao X."/>
            <person name="Nesbo C.L."/>
            <person name="Tang S."/>
            <person name="Morson N."/>
            <person name="Patron J."/>
            <person name="Lomheim L."/>
            <person name="Wishart D.S."/>
            <person name="Edwards E.A."/>
        </authorList>
    </citation>
    <scope>NUCLEOTIDE SEQUENCE [LARGE SCALE GENOMIC DNA]</scope>
    <source>
        <strain evidence="2 3">12DCA</strain>
    </source>
</reference>
<accession>A0A857DIX7</accession>
<dbReference type="RefSeq" id="WP_015044203.1">
    <property type="nucleotide sequence ID" value="NZ_CP046996.1"/>
</dbReference>
<gene>
    <name evidence="2" type="ORF">GQ588_05535</name>
</gene>
<evidence type="ECO:0000313" key="3">
    <source>
        <dbReference type="Proteomes" id="UP000430508"/>
    </source>
</evidence>
<dbReference type="AlphaFoldDB" id="A0A857DIX7"/>
<protein>
    <submittedName>
        <fullName evidence="2">ATPase</fullName>
    </submittedName>
</protein>